<sequence length="340" mass="38646">MFEKKKRLINIVCPERSGGTLLRKLLASEICAASPRPLGLSDLFYNIDKKQPRPCLESISNLLNQILLSPFFVSNLSHQIGTSYSQQSISEKKFYCCLKHIYSSICLGEAASDYIISYEHRILELFLLNQCCADDDVFIVLLRDPRDIIASTIENPFLISRIEDIVDNIESTIFSIFAAISFGLKNYICVFYEALVNNPILEIGKIKVWLEASGFYTGNRSTSFYEEHSLPIHNSKNYENTISISRIGIYRRVLNSCQIDFLEGKLQFLLDMLGYNNSALHIPDFSDLHLAPLLLKPRKYHDLLDIDALKYTSPSVYNELARLKQAASTFLLEEDLSNGA</sequence>
<dbReference type="EMBL" id="SFBF01000222">
    <property type="protein sequence ID" value="TRU47074.1"/>
    <property type="molecule type" value="Genomic_DNA"/>
</dbReference>
<dbReference type="Gene3D" id="3.40.50.300">
    <property type="entry name" value="P-loop containing nucleotide triphosphate hydrolases"/>
    <property type="match status" value="1"/>
</dbReference>
<name>A0A552FK34_MICAE</name>
<evidence type="ECO:0000313" key="2">
    <source>
        <dbReference type="Proteomes" id="UP000320293"/>
    </source>
</evidence>
<organism evidence="1 2">
    <name type="scientific">Microcystis aeruginosa Ma_QC_Ca_00000000_S207</name>
    <dbReference type="NCBI Taxonomy" id="2486251"/>
    <lineage>
        <taxon>Bacteria</taxon>
        <taxon>Bacillati</taxon>
        <taxon>Cyanobacteriota</taxon>
        <taxon>Cyanophyceae</taxon>
        <taxon>Oscillatoriophycideae</taxon>
        <taxon>Chroococcales</taxon>
        <taxon>Microcystaceae</taxon>
        <taxon>Microcystis</taxon>
    </lineage>
</organism>
<evidence type="ECO:0000313" key="1">
    <source>
        <dbReference type="EMBL" id="TRU47074.1"/>
    </source>
</evidence>
<dbReference type="Proteomes" id="UP000320293">
    <property type="component" value="Unassembled WGS sequence"/>
</dbReference>
<dbReference type="InterPro" id="IPR027417">
    <property type="entry name" value="P-loop_NTPase"/>
</dbReference>
<comment type="caution">
    <text evidence="1">The sequence shown here is derived from an EMBL/GenBank/DDBJ whole genome shotgun (WGS) entry which is preliminary data.</text>
</comment>
<reference evidence="1 2" key="1">
    <citation type="submission" date="2019-01" db="EMBL/GenBank/DDBJ databases">
        <title>Coherence of Microcystis species and biogeography revealed through population genomics.</title>
        <authorList>
            <person name="Perez-Carrascal O.M."/>
            <person name="Terrat Y."/>
            <person name="Giani A."/>
            <person name="Fortin N."/>
            <person name="Tromas N."/>
            <person name="Shapiro B.J."/>
        </authorList>
    </citation>
    <scope>NUCLEOTIDE SEQUENCE [LARGE SCALE GENOMIC DNA]</scope>
    <source>
        <strain evidence="1">Ma_QC_Ca_00000000_S207</strain>
    </source>
</reference>
<dbReference type="AlphaFoldDB" id="A0A552FK34"/>
<accession>A0A552FK34</accession>
<dbReference type="SUPFAM" id="SSF52540">
    <property type="entry name" value="P-loop containing nucleoside triphosphate hydrolases"/>
    <property type="match status" value="1"/>
</dbReference>
<gene>
    <name evidence="1" type="ORF">EWV91_11630</name>
</gene>
<evidence type="ECO:0008006" key="3">
    <source>
        <dbReference type="Google" id="ProtNLM"/>
    </source>
</evidence>
<protein>
    <recommendedName>
        <fullName evidence="3">Sulfotransferase</fullName>
    </recommendedName>
</protein>
<proteinExistence type="predicted"/>